<comment type="caution">
    <text evidence="6">The sequence shown here is derived from an EMBL/GenBank/DDBJ whole genome shotgun (WGS) entry which is preliminary data.</text>
</comment>
<dbReference type="Gene3D" id="3.90.79.10">
    <property type="entry name" value="Nucleoside Triphosphate Pyrophosphohydrolase"/>
    <property type="match status" value="1"/>
</dbReference>
<keyword evidence="2" id="KW-0479">Metal-binding</keyword>
<dbReference type="InterPro" id="IPR015797">
    <property type="entry name" value="NUDIX_hydrolase-like_dom_sf"/>
</dbReference>
<dbReference type="Proteomes" id="UP000481153">
    <property type="component" value="Unassembled WGS sequence"/>
</dbReference>
<comment type="cofactor">
    <cofactor evidence="1">
        <name>Mg(2+)</name>
        <dbReference type="ChEBI" id="CHEBI:18420"/>
    </cofactor>
</comment>
<evidence type="ECO:0000256" key="1">
    <source>
        <dbReference type="ARBA" id="ARBA00001946"/>
    </source>
</evidence>
<protein>
    <recommendedName>
        <fullName evidence="5">Nudix hydrolase domain-containing protein</fullName>
    </recommendedName>
</protein>
<keyword evidence="7" id="KW-1185">Reference proteome</keyword>
<dbReference type="InterPro" id="IPR055295">
    <property type="entry name" value="NUDT22/NUDT9-like"/>
</dbReference>
<reference evidence="6 7" key="1">
    <citation type="submission" date="2019-07" db="EMBL/GenBank/DDBJ databases">
        <title>Genomics analysis of Aphanomyces spp. identifies a new class of oomycete effector associated with host adaptation.</title>
        <authorList>
            <person name="Gaulin E."/>
        </authorList>
    </citation>
    <scope>NUCLEOTIDE SEQUENCE [LARGE SCALE GENOMIC DNA]</scope>
    <source>
        <strain evidence="6 7">ATCC 201684</strain>
    </source>
</reference>
<dbReference type="InterPro" id="IPR000086">
    <property type="entry name" value="NUDIX_hydrolase_dom"/>
</dbReference>
<sequence>MRRRCVSFVGATSGAAFSCSQVAIALSSVHNRSVHPSAELERNIEDVWAGKLEKNPHLFNGTKFRLASMQVAPHALHMQWGLTDYKTYIGLCSRCEVVEKLKADGASERQDHTVYLSNKIGVAAALVTSDNKVCFLKRSQNVGAYPNMMDVPGGHPEPQALGVGWENMPSESDDALNARCVDELFDSIVNEIHEEVNVPKTALASPLLLGVTLQGEAETPSFAFLTRTTLPADEISALYKQGPLDQFETTQLVFQPLENVTSRSIELTPSAAGCIQLLQEYCEHNGA</sequence>
<dbReference type="PROSITE" id="PS51462">
    <property type="entry name" value="NUDIX"/>
    <property type="match status" value="1"/>
</dbReference>
<dbReference type="VEuPathDB" id="FungiDB:AeMF1_002191"/>
<accession>A0A6G0WMS1</accession>
<evidence type="ECO:0000256" key="3">
    <source>
        <dbReference type="ARBA" id="ARBA00022801"/>
    </source>
</evidence>
<evidence type="ECO:0000313" key="7">
    <source>
        <dbReference type="Proteomes" id="UP000481153"/>
    </source>
</evidence>
<evidence type="ECO:0000259" key="5">
    <source>
        <dbReference type="PROSITE" id="PS51462"/>
    </source>
</evidence>
<dbReference type="GO" id="GO:0046872">
    <property type="term" value="F:metal ion binding"/>
    <property type="evidence" value="ECO:0007669"/>
    <property type="project" value="UniProtKB-KW"/>
</dbReference>
<gene>
    <name evidence="6" type="ORF">Ae201684_013606</name>
</gene>
<dbReference type="GO" id="GO:0052751">
    <property type="term" value="F:GDP-mannose hydrolase activity"/>
    <property type="evidence" value="ECO:0007669"/>
    <property type="project" value="TreeGrafter"/>
</dbReference>
<evidence type="ECO:0000256" key="4">
    <source>
        <dbReference type="ARBA" id="ARBA00022842"/>
    </source>
</evidence>
<evidence type="ECO:0000256" key="2">
    <source>
        <dbReference type="ARBA" id="ARBA00022723"/>
    </source>
</evidence>
<feature type="domain" description="Nudix hydrolase" evidence="5">
    <location>
        <begin position="117"/>
        <end position="281"/>
    </location>
</feature>
<dbReference type="AlphaFoldDB" id="A0A6G0WMS1"/>
<evidence type="ECO:0000313" key="6">
    <source>
        <dbReference type="EMBL" id="KAF0728647.1"/>
    </source>
</evidence>
<name>A0A6G0WMS1_9STRA</name>
<dbReference type="SUPFAM" id="SSF55811">
    <property type="entry name" value="Nudix"/>
    <property type="match status" value="1"/>
</dbReference>
<organism evidence="6 7">
    <name type="scientific">Aphanomyces euteiches</name>
    <dbReference type="NCBI Taxonomy" id="100861"/>
    <lineage>
        <taxon>Eukaryota</taxon>
        <taxon>Sar</taxon>
        <taxon>Stramenopiles</taxon>
        <taxon>Oomycota</taxon>
        <taxon>Saprolegniomycetes</taxon>
        <taxon>Saprolegniales</taxon>
        <taxon>Verrucalvaceae</taxon>
        <taxon>Aphanomyces</taxon>
    </lineage>
</organism>
<keyword evidence="4" id="KW-0460">Magnesium</keyword>
<proteinExistence type="predicted"/>
<dbReference type="PANTHER" id="PTHR31835">
    <property type="entry name" value="URIDINE DIPHOSPHATE GLUCOSE PYROPHOSPHATASE"/>
    <property type="match status" value="1"/>
</dbReference>
<dbReference type="PROSITE" id="PS51257">
    <property type="entry name" value="PROKAR_LIPOPROTEIN"/>
    <property type="match status" value="1"/>
</dbReference>
<dbReference type="EMBL" id="VJMJ01000175">
    <property type="protein sequence ID" value="KAF0728647.1"/>
    <property type="molecule type" value="Genomic_DNA"/>
</dbReference>
<dbReference type="PANTHER" id="PTHR31835:SF1">
    <property type="entry name" value="URIDINE DIPHOSPHATE GLUCOSE PYROPHOSPHATASE NUDT22"/>
    <property type="match status" value="1"/>
</dbReference>
<keyword evidence="3" id="KW-0378">Hydrolase</keyword>